<comment type="caution">
    <text evidence="1">The sequence shown here is derived from an EMBL/GenBank/DDBJ whole genome shotgun (WGS) entry which is preliminary data.</text>
</comment>
<sequence>MSIAAIQTFVKEFIEEKRERHIKRFKGEKEFVVPEPSVLEALAATGLRSIRYAKEICGIGSITINDLEPQAVDAINRNLESNGLAEPKVKANLGMHGKVWNIMFTNPPVMLCMQHRNPSKHFDIIDLDPYGSAAPFVDAAIQSISNGGLLCVTCTDLAVLASSQHPETCYAKYGGVPLKAGFCHEAALRMVIHMLMTSAARYKRVIQPLVSCSIDFYVRIFVRVVDSAAQIKFDAR</sequence>
<protein>
    <submittedName>
        <fullName evidence="1">RNA methyltransferase tRNA(M5U54)methyltransferase</fullName>
        <ecNumber evidence="1">2.1.1.21</ecNumber>
    </submittedName>
</protein>
<keyword evidence="2" id="KW-1185">Reference proteome</keyword>
<proteinExistence type="predicted"/>
<keyword evidence="1" id="KW-0808">Transferase</keyword>
<keyword evidence="1" id="KW-0489">Methyltransferase</keyword>
<dbReference type="EC" id="2.1.1.21" evidence="1"/>
<accession>A0ACC2S945</accession>
<gene>
    <name evidence="1" type="primary">TRM1_1</name>
    <name evidence="1" type="ORF">DSO57_1008341</name>
</gene>
<organism evidence="1 2">
    <name type="scientific">Entomophthora muscae</name>
    <dbReference type="NCBI Taxonomy" id="34485"/>
    <lineage>
        <taxon>Eukaryota</taxon>
        <taxon>Fungi</taxon>
        <taxon>Fungi incertae sedis</taxon>
        <taxon>Zoopagomycota</taxon>
        <taxon>Entomophthoromycotina</taxon>
        <taxon>Entomophthoromycetes</taxon>
        <taxon>Entomophthorales</taxon>
        <taxon>Entomophthoraceae</taxon>
        <taxon>Entomophthora</taxon>
    </lineage>
</organism>
<evidence type="ECO:0000313" key="1">
    <source>
        <dbReference type="EMBL" id="KAJ9058811.1"/>
    </source>
</evidence>
<dbReference type="EMBL" id="QTSX02005705">
    <property type="protein sequence ID" value="KAJ9058811.1"/>
    <property type="molecule type" value="Genomic_DNA"/>
</dbReference>
<evidence type="ECO:0000313" key="2">
    <source>
        <dbReference type="Proteomes" id="UP001165960"/>
    </source>
</evidence>
<dbReference type="Proteomes" id="UP001165960">
    <property type="component" value="Unassembled WGS sequence"/>
</dbReference>
<name>A0ACC2S945_9FUNG</name>
<reference evidence="1" key="1">
    <citation type="submission" date="2022-04" db="EMBL/GenBank/DDBJ databases">
        <title>Genome of the entomopathogenic fungus Entomophthora muscae.</title>
        <authorList>
            <person name="Elya C."/>
            <person name="Lovett B.R."/>
            <person name="Lee E."/>
            <person name="Macias A.M."/>
            <person name="Hajek A.E."/>
            <person name="De Bivort B.L."/>
            <person name="Kasson M.T."/>
            <person name="De Fine Licht H.H."/>
            <person name="Stajich J.E."/>
        </authorList>
    </citation>
    <scope>NUCLEOTIDE SEQUENCE</scope>
    <source>
        <strain evidence="1">Berkeley</strain>
    </source>
</reference>